<dbReference type="InterPro" id="IPR043129">
    <property type="entry name" value="ATPase_NBD"/>
</dbReference>
<evidence type="ECO:0000259" key="2">
    <source>
        <dbReference type="Pfam" id="PF12802"/>
    </source>
</evidence>
<dbReference type="Gene3D" id="3.30.420.40">
    <property type="match status" value="2"/>
</dbReference>
<dbReference type="InterPro" id="IPR036388">
    <property type="entry name" value="WH-like_DNA-bd_sf"/>
</dbReference>
<dbReference type="Pfam" id="PF00480">
    <property type="entry name" value="ROK"/>
    <property type="match status" value="1"/>
</dbReference>
<proteinExistence type="inferred from homology"/>
<evidence type="ECO:0000313" key="3">
    <source>
        <dbReference type="EMBL" id="ARQ71770.1"/>
    </source>
</evidence>
<reference evidence="3 4" key="1">
    <citation type="submission" date="2017-05" db="EMBL/GenBank/DDBJ databases">
        <title>Complete genome sequence of Streptomyces sp. SCSIO 03032 revealed the diverse biosynthetic pathways for its bioactive secondary metabolites.</title>
        <authorList>
            <person name="Ma L."/>
            <person name="Zhu Y."/>
            <person name="Zhang W."/>
            <person name="Zhang G."/>
            <person name="Tian X."/>
            <person name="Zhang S."/>
            <person name="Zhang C."/>
        </authorList>
    </citation>
    <scope>NUCLEOTIDE SEQUENCE [LARGE SCALE GENOMIC DNA]</scope>
    <source>
        <strain evidence="3 4">SCSIO 03032</strain>
    </source>
</reference>
<feature type="domain" description="HTH marR-type" evidence="2">
    <location>
        <begin position="20"/>
        <end position="69"/>
    </location>
</feature>
<comment type="similarity">
    <text evidence="1">Belongs to the ROK (NagC/XylR) family.</text>
</comment>
<dbReference type="Proteomes" id="UP000194218">
    <property type="component" value="Chromosome"/>
</dbReference>
<gene>
    <name evidence="3" type="ORF">CAG99_25680</name>
</gene>
<name>A0A1W7D5A1_9ACTN</name>
<accession>A0A1W7D5A1</accession>
<dbReference type="SUPFAM" id="SSF46785">
    <property type="entry name" value="Winged helix' DNA-binding domain"/>
    <property type="match status" value="1"/>
</dbReference>
<dbReference type="SUPFAM" id="SSF53067">
    <property type="entry name" value="Actin-like ATPase domain"/>
    <property type="match status" value="1"/>
</dbReference>
<dbReference type="AlphaFoldDB" id="A0A1W7D5A1"/>
<dbReference type="RefSeq" id="WP_086161606.1">
    <property type="nucleotide sequence ID" value="NZ_CP021121.1"/>
</dbReference>
<sequence>MTPARTASPRTARAINDRIALDLLVEQGPLTAARLRDLTGLSRPSVADLLQRLAREGLVAVVGEAGEERRGPNARLYGLVADRAHVAALDVRTHGVSLVLADLAGRTVGRAAFPVPEGERAGADGVIAGVIAALDDAMRGAAVPAVHTAVLGAPGLADPATGALLPVSSLPGWHARLPGALRERLAAPVRVENEVNLAGLAEHRGGAARDLDTFVLLWLGHGIGAAVILDGALRRGASGGAGELGFLPVPGTGRLPSATDCDGGFHALASSPAVRALAEAHGLPVPDARDAGAAEQAVRAAVAADEGQNAAFLDELAGRVALGAAGVAAVLDPGCVVLGGEVGRAGGAALADRVARRLRDLSPLATEVRAATVAGSPVLSGALATALDAARGELFGAPR</sequence>
<dbReference type="InterPro" id="IPR011991">
    <property type="entry name" value="ArsR-like_HTH"/>
</dbReference>
<dbReference type="CDD" id="cd00090">
    <property type="entry name" value="HTH_ARSR"/>
    <property type="match status" value="1"/>
</dbReference>
<dbReference type="Pfam" id="PF12802">
    <property type="entry name" value="MarR_2"/>
    <property type="match status" value="1"/>
</dbReference>
<protein>
    <submittedName>
        <fullName evidence="3">ROK family transcriptional regulator</fullName>
    </submittedName>
</protein>
<dbReference type="KEGG" id="smao:CAG99_25680"/>
<evidence type="ECO:0000256" key="1">
    <source>
        <dbReference type="ARBA" id="ARBA00006479"/>
    </source>
</evidence>
<dbReference type="Gene3D" id="1.10.10.10">
    <property type="entry name" value="Winged helix-like DNA-binding domain superfamily/Winged helix DNA-binding domain"/>
    <property type="match status" value="1"/>
</dbReference>
<dbReference type="GO" id="GO:0003700">
    <property type="term" value="F:DNA-binding transcription factor activity"/>
    <property type="evidence" value="ECO:0007669"/>
    <property type="project" value="InterPro"/>
</dbReference>
<dbReference type="InterPro" id="IPR036390">
    <property type="entry name" value="WH_DNA-bd_sf"/>
</dbReference>
<dbReference type="PANTHER" id="PTHR18964:SF149">
    <property type="entry name" value="BIFUNCTIONAL UDP-N-ACETYLGLUCOSAMINE 2-EPIMERASE_N-ACETYLMANNOSAMINE KINASE"/>
    <property type="match status" value="1"/>
</dbReference>
<evidence type="ECO:0000313" key="4">
    <source>
        <dbReference type="Proteomes" id="UP000194218"/>
    </source>
</evidence>
<dbReference type="OrthoDB" id="3523179at2"/>
<organism evidence="3 4">
    <name type="scientific">Streptomyces marincola</name>
    <dbReference type="NCBI Taxonomy" id="2878388"/>
    <lineage>
        <taxon>Bacteria</taxon>
        <taxon>Bacillati</taxon>
        <taxon>Actinomycetota</taxon>
        <taxon>Actinomycetes</taxon>
        <taxon>Kitasatosporales</taxon>
        <taxon>Streptomycetaceae</taxon>
        <taxon>Streptomyces</taxon>
    </lineage>
</organism>
<dbReference type="EMBL" id="CP021121">
    <property type="protein sequence ID" value="ARQ71770.1"/>
    <property type="molecule type" value="Genomic_DNA"/>
</dbReference>
<dbReference type="InterPro" id="IPR000600">
    <property type="entry name" value="ROK"/>
</dbReference>
<dbReference type="InterPro" id="IPR000835">
    <property type="entry name" value="HTH_MarR-typ"/>
</dbReference>
<keyword evidence="4" id="KW-1185">Reference proteome</keyword>
<dbReference type="PANTHER" id="PTHR18964">
    <property type="entry name" value="ROK (REPRESSOR, ORF, KINASE) FAMILY"/>
    <property type="match status" value="1"/>
</dbReference>